<sequence>MKIGLSSLTILSSLFLPALGLVGYYCGSDTITSDMTDNAIGESMRVAREKPDGYLQNLPINAQIEFQIQFNSRQEPGNTFWVTHNKRGDLRSVYYISQGHKSDCPNKSLEIYSQGSFFE</sequence>
<organism evidence="2 3">
    <name type="scientific">Blumeria graminis f. sp. triticale</name>
    <dbReference type="NCBI Taxonomy" id="1689686"/>
    <lineage>
        <taxon>Eukaryota</taxon>
        <taxon>Fungi</taxon>
        <taxon>Dikarya</taxon>
        <taxon>Ascomycota</taxon>
        <taxon>Pezizomycotina</taxon>
        <taxon>Leotiomycetes</taxon>
        <taxon>Erysiphales</taxon>
        <taxon>Erysiphaceae</taxon>
        <taxon>Blumeria</taxon>
    </lineage>
</organism>
<reference evidence="2" key="1">
    <citation type="submission" date="2020-10" db="EMBL/GenBank/DDBJ databases">
        <authorList>
            <person name="Muller C M."/>
        </authorList>
    </citation>
    <scope>NUCLEOTIDE SEQUENCE</scope>
    <source>
        <strain evidence="2">THUN-12</strain>
    </source>
</reference>
<name>A0A9W4D5L5_BLUGR</name>
<dbReference type="AlphaFoldDB" id="A0A9W4D5L5"/>
<protein>
    <submittedName>
        <fullName evidence="2">BgTH12-00036</fullName>
    </submittedName>
</protein>
<dbReference type="Proteomes" id="UP000683417">
    <property type="component" value="Unassembled WGS sequence"/>
</dbReference>
<evidence type="ECO:0000313" key="2">
    <source>
        <dbReference type="EMBL" id="CAD6504526.1"/>
    </source>
</evidence>
<evidence type="ECO:0000256" key="1">
    <source>
        <dbReference type="SAM" id="SignalP"/>
    </source>
</evidence>
<feature type="signal peptide" evidence="1">
    <location>
        <begin position="1"/>
        <end position="20"/>
    </location>
</feature>
<accession>A0A9W4D5L5</accession>
<feature type="chain" id="PRO_5040977154" evidence="1">
    <location>
        <begin position="21"/>
        <end position="119"/>
    </location>
</feature>
<evidence type="ECO:0000313" key="3">
    <source>
        <dbReference type="Proteomes" id="UP000683417"/>
    </source>
</evidence>
<dbReference type="EMBL" id="CAJHIT010000009">
    <property type="protein sequence ID" value="CAD6504526.1"/>
    <property type="molecule type" value="Genomic_DNA"/>
</dbReference>
<keyword evidence="1" id="KW-0732">Signal</keyword>
<gene>
    <name evidence="2" type="ORF">BGTH12_LOCUS5884</name>
</gene>
<proteinExistence type="predicted"/>
<comment type="caution">
    <text evidence="2">The sequence shown here is derived from an EMBL/GenBank/DDBJ whole genome shotgun (WGS) entry which is preliminary data.</text>
</comment>